<dbReference type="Proteomes" id="UP000829364">
    <property type="component" value="Chromosome 4"/>
</dbReference>
<dbReference type="OrthoDB" id="1103324at2759"/>
<comment type="cofactor">
    <cofactor evidence="6">
        <name>heme</name>
        <dbReference type="ChEBI" id="CHEBI:30413"/>
    </cofactor>
</comment>
<sequence>MYTPVRLGFPRQTLDGATYEGHDFPKDTLVIMNLFAANRDPTAFNSPYEYIPERWMNGRRGRTDLPAEGADKLGVPHLTYGAGRRVCPGIDMANRGLYSTLVLLLHFFTWERQRLGEEEKKLVFPPFRSQRECSLEMDAIADTATPTEVQAIPWSAGIKFSCRDPVGLQAWLERSDE</sequence>
<evidence type="ECO:0000313" key="7">
    <source>
        <dbReference type="EMBL" id="UNI19369.1"/>
    </source>
</evidence>
<dbReference type="GO" id="GO:0005506">
    <property type="term" value="F:iron ion binding"/>
    <property type="evidence" value="ECO:0007669"/>
    <property type="project" value="InterPro"/>
</dbReference>
<dbReference type="GeneID" id="72067504"/>
<dbReference type="InterPro" id="IPR002401">
    <property type="entry name" value="Cyt_P450_E_grp-I"/>
</dbReference>
<dbReference type="RefSeq" id="XP_047842850.1">
    <property type="nucleotide sequence ID" value="XM_047986866.1"/>
</dbReference>
<keyword evidence="5" id="KW-0503">Monooxygenase</keyword>
<name>A0A9Q8VBZ1_9HYPO</name>
<dbReference type="PANTHER" id="PTHR46300">
    <property type="entry name" value="P450, PUTATIVE (EUROFUNG)-RELATED-RELATED"/>
    <property type="match status" value="1"/>
</dbReference>
<evidence type="ECO:0000256" key="6">
    <source>
        <dbReference type="PIRSR" id="PIRSR602401-1"/>
    </source>
</evidence>
<protein>
    <recommendedName>
        <fullName evidence="9">Cytochrome P450</fullName>
    </recommendedName>
</protein>
<dbReference type="Pfam" id="PF00067">
    <property type="entry name" value="p450"/>
    <property type="match status" value="1"/>
</dbReference>
<dbReference type="InterPro" id="IPR036396">
    <property type="entry name" value="Cyt_P450_sf"/>
</dbReference>
<evidence type="ECO:0000313" key="8">
    <source>
        <dbReference type="Proteomes" id="UP000829364"/>
    </source>
</evidence>
<dbReference type="EMBL" id="CP086357">
    <property type="protein sequence ID" value="UNI19369.1"/>
    <property type="molecule type" value="Genomic_DNA"/>
</dbReference>
<gene>
    <name evidence="7" type="ORF">JDV02_005555</name>
</gene>
<keyword evidence="6" id="KW-0349">Heme</keyword>
<organism evidence="7 8">
    <name type="scientific">Purpureocillium takamizusanense</name>
    <dbReference type="NCBI Taxonomy" id="2060973"/>
    <lineage>
        <taxon>Eukaryota</taxon>
        <taxon>Fungi</taxon>
        <taxon>Dikarya</taxon>
        <taxon>Ascomycota</taxon>
        <taxon>Pezizomycotina</taxon>
        <taxon>Sordariomycetes</taxon>
        <taxon>Hypocreomycetidae</taxon>
        <taxon>Hypocreales</taxon>
        <taxon>Ophiocordycipitaceae</taxon>
        <taxon>Purpureocillium</taxon>
    </lineage>
</organism>
<dbReference type="GO" id="GO:0004497">
    <property type="term" value="F:monooxygenase activity"/>
    <property type="evidence" value="ECO:0007669"/>
    <property type="project" value="UniProtKB-KW"/>
</dbReference>
<dbReference type="PANTHER" id="PTHR46300:SF2">
    <property type="entry name" value="CYTOCHROME P450 MONOOXYGENASE ALNH-RELATED"/>
    <property type="match status" value="1"/>
</dbReference>
<keyword evidence="3" id="KW-0560">Oxidoreductase</keyword>
<dbReference type="GO" id="GO:0020037">
    <property type="term" value="F:heme binding"/>
    <property type="evidence" value="ECO:0007669"/>
    <property type="project" value="InterPro"/>
</dbReference>
<dbReference type="InterPro" id="IPR050364">
    <property type="entry name" value="Cytochrome_P450_fung"/>
</dbReference>
<evidence type="ECO:0000256" key="1">
    <source>
        <dbReference type="ARBA" id="ARBA00010617"/>
    </source>
</evidence>
<evidence type="ECO:0000256" key="2">
    <source>
        <dbReference type="ARBA" id="ARBA00022723"/>
    </source>
</evidence>
<proteinExistence type="inferred from homology"/>
<accession>A0A9Q8VBZ1</accession>
<dbReference type="InterPro" id="IPR001128">
    <property type="entry name" value="Cyt_P450"/>
</dbReference>
<dbReference type="Gene3D" id="1.10.630.10">
    <property type="entry name" value="Cytochrome P450"/>
    <property type="match status" value="1"/>
</dbReference>
<dbReference type="KEGG" id="ptkz:JDV02_005555"/>
<dbReference type="GO" id="GO:0016705">
    <property type="term" value="F:oxidoreductase activity, acting on paired donors, with incorporation or reduction of molecular oxygen"/>
    <property type="evidence" value="ECO:0007669"/>
    <property type="project" value="InterPro"/>
</dbReference>
<comment type="similarity">
    <text evidence="1">Belongs to the cytochrome P450 family.</text>
</comment>
<feature type="binding site" description="axial binding residue" evidence="6">
    <location>
        <position position="87"/>
    </location>
    <ligand>
        <name>heme</name>
        <dbReference type="ChEBI" id="CHEBI:30413"/>
    </ligand>
    <ligandPart>
        <name>Fe</name>
        <dbReference type="ChEBI" id="CHEBI:18248"/>
    </ligandPart>
</feature>
<evidence type="ECO:0000256" key="4">
    <source>
        <dbReference type="ARBA" id="ARBA00023004"/>
    </source>
</evidence>
<evidence type="ECO:0000256" key="5">
    <source>
        <dbReference type="ARBA" id="ARBA00023033"/>
    </source>
</evidence>
<keyword evidence="8" id="KW-1185">Reference proteome</keyword>
<keyword evidence="2 6" id="KW-0479">Metal-binding</keyword>
<keyword evidence="4 6" id="KW-0408">Iron</keyword>
<dbReference type="PRINTS" id="PR00463">
    <property type="entry name" value="EP450I"/>
</dbReference>
<dbReference type="AlphaFoldDB" id="A0A9Q8VBZ1"/>
<dbReference type="SUPFAM" id="SSF48264">
    <property type="entry name" value="Cytochrome P450"/>
    <property type="match status" value="1"/>
</dbReference>
<reference evidence="7" key="1">
    <citation type="submission" date="2021-11" db="EMBL/GenBank/DDBJ databases">
        <title>Purpureocillium_takamizusanense_genome.</title>
        <authorList>
            <person name="Nguyen N.-H."/>
        </authorList>
    </citation>
    <scope>NUCLEOTIDE SEQUENCE</scope>
    <source>
        <strain evidence="7">PT3</strain>
    </source>
</reference>
<evidence type="ECO:0000256" key="3">
    <source>
        <dbReference type="ARBA" id="ARBA00023002"/>
    </source>
</evidence>
<evidence type="ECO:0008006" key="9">
    <source>
        <dbReference type="Google" id="ProtNLM"/>
    </source>
</evidence>